<dbReference type="InterPro" id="IPR008922">
    <property type="entry name" value="Di-copper_centre_dom_sf"/>
</dbReference>
<organism evidence="6 7">
    <name type="scientific">Pythium oligandrum</name>
    <name type="common">Mycoparasitic fungus</name>
    <dbReference type="NCBI Taxonomy" id="41045"/>
    <lineage>
        <taxon>Eukaryota</taxon>
        <taxon>Sar</taxon>
        <taxon>Stramenopiles</taxon>
        <taxon>Oomycota</taxon>
        <taxon>Peronosporomycetes</taxon>
        <taxon>Pythiales</taxon>
        <taxon>Pythiaceae</taxon>
        <taxon>Pythium</taxon>
    </lineage>
</organism>
<reference evidence="6" key="1">
    <citation type="submission" date="2019-03" db="EMBL/GenBank/DDBJ databases">
        <title>Long read genome sequence of the mycoparasitic Pythium oligandrum ATCC 38472 isolated from sugarbeet rhizosphere.</title>
        <authorList>
            <person name="Gaulin E."/>
        </authorList>
    </citation>
    <scope>NUCLEOTIDE SEQUENCE</scope>
    <source>
        <strain evidence="6">ATCC 38472_TT</strain>
    </source>
</reference>
<feature type="signal peptide" evidence="3">
    <location>
        <begin position="1"/>
        <end position="19"/>
    </location>
</feature>
<evidence type="ECO:0000259" key="5">
    <source>
        <dbReference type="PROSITE" id="PS00498"/>
    </source>
</evidence>
<dbReference type="PANTHER" id="PTHR11474">
    <property type="entry name" value="TYROSINASE FAMILY MEMBER"/>
    <property type="match status" value="1"/>
</dbReference>
<evidence type="ECO:0000313" key="6">
    <source>
        <dbReference type="EMBL" id="TMW63149.1"/>
    </source>
</evidence>
<feature type="domain" description="Tyrosinase copper-binding" evidence="4">
    <location>
        <begin position="81"/>
        <end position="98"/>
    </location>
</feature>
<dbReference type="PROSITE" id="PS00497">
    <property type="entry name" value="TYROSINASE_1"/>
    <property type="match status" value="1"/>
</dbReference>
<keyword evidence="7" id="KW-1185">Reference proteome</keyword>
<evidence type="ECO:0000256" key="3">
    <source>
        <dbReference type="SAM" id="SignalP"/>
    </source>
</evidence>
<keyword evidence="2" id="KW-0186">Copper</keyword>
<dbReference type="Pfam" id="PF00264">
    <property type="entry name" value="Tyrosinase"/>
    <property type="match status" value="1"/>
</dbReference>
<keyword evidence="3" id="KW-0732">Signal</keyword>
<gene>
    <name evidence="6" type="ORF">Poli38472_002090</name>
</gene>
<accession>A0A8K1FJI0</accession>
<feature type="chain" id="PRO_5035428151" description="Tyrosinase copper-binding domain-containing protein" evidence="3">
    <location>
        <begin position="20"/>
        <end position="516"/>
    </location>
</feature>
<name>A0A8K1FJI0_PYTOL</name>
<dbReference type="InterPro" id="IPR050316">
    <property type="entry name" value="Tyrosinase/Hemocyanin"/>
</dbReference>
<dbReference type="GO" id="GO:0046872">
    <property type="term" value="F:metal ion binding"/>
    <property type="evidence" value="ECO:0007669"/>
    <property type="project" value="UniProtKB-KW"/>
</dbReference>
<dbReference type="EMBL" id="SPLM01000072">
    <property type="protein sequence ID" value="TMW63149.1"/>
    <property type="molecule type" value="Genomic_DNA"/>
</dbReference>
<dbReference type="SUPFAM" id="SSF48056">
    <property type="entry name" value="Di-copper centre-containing domain"/>
    <property type="match status" value="1"/>
</dbReference>
<dbReference type="PROSITE" id="PS00498">
    <property type="entry name" value="TYROSINASE_2"/>
    <property type="match status" value="1"/>
</dbReference>
<evidence type="ECO:0000256" key="2">
    <source>
        <dbReference type="ARBA" id="ARBA00023008"/>
    </source>
</evidence>
<comment type="caution">
    <text evidence="6">The sequence shown here is derived from an EMBL/GenBank/DDBJ whole genome shotgun (WGS) entry which is preliminary data.</text>
</comment>
<dbReference type="OrthoDB" id="6132182at2759"/>
<dbReference type="Gene3D" id="1.10.1280.10">
    <property type="entry name" value="Di-copper center containing domain from catechol oxidase"/>
    <property type="match status" value="1"/>
</dbReference>
<evidence type="ECO:0000259" key="4">
    <source>
        <dbReference type="PROSITE" id="PS00497"/>
    </source>
</evidence>
<dbReference type="InterPro" id="IPR002227">
    <property type="entry name" value="Tyrosinase_Cu-bd"/>
</dbReference>
<feature type="domain" description="Tyrosinase copper-binding" evidence="5">
    <location>
        <begin position="249"/>
        <end position="260"/>
    </location>
</feature>
<dbReference type="Proteomes" id="UP000794436">
    <property type="component" value="Unassembled WGS sequence"/>
</dbReference>
<dbReference type="AlphaFoldDB" id="A0A8K1FJI0"/>
<sequence length="516" mass="56787">MKLSSLIPLLVLAVSTVFGQSNTEQLPAPTPCGQRIRKSWDMLTAVEKQVYIRAIERSMDDGLYIKFVEIHTEQMTTAEAHGTCMFIYWHRLLLLGFENMLRSYGGEFACLTVPYWNYVDHNELYLNGQCDSMEACSPILQELGGSTQGTTASVTVNGTPVRGTCVRTRPANHFCEASHLQGADCARCIPRGNWLETGFPPTASVSSLMRQLFSSPTIGTVATSIEQGIHNTMHNSLGGIMGVLEAPADPIFFSHHATLDLLHSLFFHCAVGDVAAQPLEQRVADPRQYVACQRREALPIRSIDRDVLLPESNAMLRSGEEGVQALSVWNPSNPLAPFFASLPTSYAALSDIRNLGAFSYNYQYAGLLANMFTTCADVTSLLGTATRPGAFGSFRRLETQAANSSSVEAVIMPTETSDQWYVDALREAVTATKTNLTEQSSSSSPMEAALREVEKMTCMFYSECRRPVTDLSTSFRRSFHAQGSTPCSKIISDITAGRDAIRVPNWKTVMLRHLNC</sequence>
<dbReference type="GO" id="GO:0016491">
    <property type="term" value="F:oxidoreductase activity"/>
    <property type="evidence" value="ECO:0007669"/>
    <property type="project" value="InterPro"/>
</dbReference>
<evidence type="ECO:0000313" key="7">
    <source>
        <dbReference type="Proteomes" id="UP000794436"/>
    </source>
</evidence>
<protein>
    <recommendedName>
        <fullName evidence="4 5">Tyrosinase copper-binding domain-containing protein</fullName>
    </recommendedName>
</protein>
<keyword evidence="1" id="KW-0479">Metal-binding</keyword>
<dbReference type="PANTHER" id="PTHR11474:SF126">
    <property type="entry name" value="TYROSINASE-LIKE PROTEIN TYR-1-RELATED"/>
    <property type="match status" value="1"/>
</dbReference>
<dbReference type="PRINTS" id="PR00092">
    <property type="entry name" value="TYROSINASE"/>
</dbReference>
<proteinExistence type="predicted"/>
<evidence type="ECO:0000256" key="1">
    <source>
        <dbReference type="ARBA" id="ARBA00022723"/>
    </source>
</evidence>